<dbReference type="SUPFAM" id="SSF48726">
    <property type="entry name" value="Immunoglobulin"/>
    <property type="match status" value="1"/>
</dbReference>
<evidence type="ECO:0000313" key="10">
    <source>
        <dbReference type="EMBL" id="XBM49305.1"/>
    </source>
</evidence>
<evidence type="ECO:0000256" key="2">
    <source>
        <dbReference type="ARBA" id="ARBA00023136"/>
    </source>
</evidence>
<keyword evidence="4" id="KW-0325">Glycoprotein</keyword>
<dbReference type="GO" id="GO:0005886">
    <property type="term" value="C:plasma membrane"/>
    <property type="evidence" value="ECO:0007669"/>
    <property type="project" value="TreeGrafter"/>
</dbReference>
<dbReference type="Pfam" id="PF05345">
    <property type="entry name" value="He_PIG"/>
    <property type="match status" value="1"/>
</dbReference>
<dbReference type="PANTHER" id="PTHR11640:SF31">
    <property type="entry name" value="IRREGULAR CHIASM C-ROUGHEST PROTEIN-RELATED"/>
    <property type="match status" value="1"/>
</dbReference>
<dbReference type="Pfam" id="PF07679">
    <property type="entry name" value="I-set"/>
    <property type="match status" value="1"/>
</dbReference>
<keyword evidence="8" id="KW-0732">Signal</keyword>
<dbReference type="GO" id="GO:0050839">
    <property type="term" value="F:cell adhesion molecule binding"/>
    <property type="evidence" value="ECO:0007669"/>
    <property type="project" value="TreeGrafter"/>
</dbReference>
<dbReference type="InterPro" id="IPR006626">
    <property type="entry name" value="PbH1"/>
</dbReference>
<dbReference type="InterPro" id="IPR036179">
    <property type="entry name" value="Ig-like_dom_sf"/>
</dbReference>
<feature type="transmembrane region" description="Helical" evidence="7">
    <location>
        <begin position="1249"/>
        <end position="1268"/>
    </location>
</feature>
<evidence type="ECO:0000256" key="7">
    <source>
        <dbReference type="SAM" id="Phobius"/>
    </source>
</evidence>
<keyword evidence="5" id="KW-0393">Immunoglobulin domain</keyword>
<dbReference type="PANTHER" id="PTHR11640">
    <property type="entry name" value="NEPHRIN"/>
    <property type="match status" value="1"/>
</dbReference>
<gene>
    <name evidence="10" type="ORF">AAME72_05440</name>
</gene>
<dbReference type="PROSITE" id="PS50835">
    <property type="entry name" value="IG_LIKE"/>
    <property type="match status" value="1"/>
</dbReference>
<dbReference type="Gene3D" id="2.160.20.10">
    <property type="entry name" value="Single-stranded right-handed beta-helix, Pectin lyase-like"/>
    <property type="match status" value="1"/>
</dbReference>
<dbReference type="InterPro" id="IPR015919">
    <property type="entry name" value="Cadherin-like_sf"/>
</dbReference>
<evidence type="ECO:0000256" key="4">
    <source>
        <dbReference type="ARBA" id="ARBA00023180"/>
    </source>
</evidence>
<evidence type="ECO:0000256" key="1">
    <source>
        <dbReference type="ARBA" id="ARBA00004479"/>
    </source>
</evidence>
<organism evidence="10">
    <name type="scientific">Leifsonia sp. NPDC080035</name>
    <dbReference type="NCBI Taxonomy" id="3143936"/>
    <lineage>
        <taxon>Bacteria</taxon>
        <taxon>Bacillati</taxon>
        <taxon>Actinomycetota</taxon>
        <taxon>Actinomycetes</taxon>
        <taxon>Micrococcales</taxon>
        <taxon>Microbacteriaceae</taxon>
        <taxon>Leifsonia</taxon>
    </lineage>
</organism>
<dbReference type="Gene3D" id="2.60.40.10">
    <property type="entry name" value="Immunoglobulins"/>
    <property type="match status" value="6"/>
</dbReference>
<keyword evidence="7" id="KW-1133">Transmembrane helix</keyword>
<dbReference type="InterPro" id="IPR013783">
    <property type="entry name" value="Ig-like_fold"/>
</dbReference>
<protein>
    <submittedName>
        <fullName evidence="10">Ig domain-containing protein</fullName>
    </submittedName>
</protein>
<dbReference type="InterPro" id="IPR007110">
    <property type="entry name" value="Ig-like_dom"/>
</dbReference>
<dbReference type="InterPro" id="IPR013098">
    <property type="entry name" value="Ig_I-set"/>
</dbReference>
<evidence type="ECO:0000256" key="5">
    <source>
        <dbReference type="ARBA" id="ARBA00023319"/>
    </source>
</evidence>
<reference evidence="10" key="1">
    <citation type="submission" date="2024-05" db="EMBL/GenBank/DDBJ databases">
        <title>The Natural Products Discovery Center: Release of the First 8490 Sequenced Strains for Exploring Actinobacteria Biosynthetic Diversity.</title>
        <authorList>
            <person name="Kalkreuter E."/>
            <person name="Kautsar S.A."/>
            <person name="Yang D."/>
            <person name="Bader C.D."/>
            <person name="Teijaro C.N."/>
            <person name="Fluegel L."/>
            <person name="Davis C.M."/>
            <person name="Simpson J.R."/>
            <person name="Lauterbach L."/>
            <person name="Steele A.D."/>
            <person name="Gui C."/>
            <person name="Meng S."/>
            <person name="Li G."/>
            <person name="Viehrig K."/>
            <person name="Ye F."/>
            <person name="Su P."/>
            <person name="Kiefer A.F."/>
            <person name="Nichols A."/>
            <person name="Cepeda A.J."/>
            <person name="Yan W."/>
            <person name="Fan B."/>
            <person name="Jiang Y."/>
            <person name="Adhikari A."/>
            <person name="Zheng C.-J."/>
            <person name="Schuster L."/>
            <person name="Cowan T.M."/>
            <person name="Smanski M.J."/>
            <person name="Chevrette M.G."/>
            <person name="de Carvalho L.P.S."/>
            <person name="Shen B."/>
        </authorList>
    </citation>
    <scope>NUCLEOTIDE SEQUENCE</scope>
    <source>
        <strain evidence="10">NPDC080035</strain>
    </source>
</reference>
<evidence type="ECO:0000259" key="9">
    <source>
        <dbReference type="PROSITE" id="PS50835"/>
    </source>
</evidence>
<dbReference type="RefSeq" id="WP_348789223.1">
    <property type="nucleotide sequence ID" value="NZ_CP157390.1"/>
</dbReference>
<dbReference type="GO" id="GO:0005509">
    <property type="term" value="F:calcium ion binding"/>
    <property type="evidence" value="ECO:0007669"/>
    <property type="project" value="InterPro"/>
</dbReference>
<dbReference type="InterPro" id="IPR011050">
    <property type="entry name" value="Pectin_lyase_fold/virulence"/>
</dbReference>
<comment type="subcellular location">
    <subcellularLocation>
        <location evidence="1">Membrane</location>
        <topology evidence="1">Single-pass type I membrane protein</topology>
    </subcellularLocation>
</comment>
<dbReference type="GO" id="GO:0005975">
    <property type="term" value="P:carbohydrate metabolic process"/>
    <property type="evidence" value="ECO:0007669"/>
    <property type="project" value="UniProtKB-ARBA"/>
</dbReference>
<dbReference type="InterPro" id="IPR012334">
    <property type="entry name" value="Pectin_lyas_fold"/>
</dbReference>
<evidence type="ECO:0000256" key="6">
    <source>
        <dbReference type="SAM" id="MobiDB-lite"/>
    </source>
</evidence>
<dbReference type="SUPFAM" id="SSF51126">
    <property type="entry name" value="Pectin lyase-like"/>
    <property type="match status" value="1"/>
</dbReference>
<evidence type="ECO:0000256" key="3">
    <source>
        <dbReference type="ARBA" id="ARBA00023157"/>
    </source>
</evidence>
<keyword evidence="3" id="KW-1015">Disulfide bond</keyword>
<dbReference type="EMBL" id="CP157390">
    <property type="protein sequence ID" value="XBM49305.1"/>
    <property type="molecule type" value="Genomic_DNA"/>
</dbReference>
<feature type="region of interest" description="Disordered" evidence="6">
    <location>
        <begin position="1211"/>
        <end position="1240"/>
    </location>
</feature>
<proteinExistence type="predicted"/>
<feature type="signal peptide" evidence="8">
    <location>
        <begin position="1"/>
        <end position="33"/>
    </location>
</feature>
<feature type="domain" description="Ig-like" evidence="9">
    <location>
        <begin position="754"/>
        <end position="839"/>
    </location>
</feature>
<dbReference type="SMART" id="SM00710">
    <property type="entry name" value="PbH1"/>
    <property type="match status" value="5"/>
</dbReference>
<accession>A0AAU7GEN0</accession>
<keyword evidence="7" id="KW-0812">Transmembrane</keyword>
<sequence>MPSSAPRRLGLTAAAVVVSVLAALLGTAAPAQAADATITVGTTADGDATGACTSPGILTLSSPVTLRSAICVANNRGGAQVVDVPSGSYALTGGTLPVGTQPGADITIQGTSSSTITGDGEHQVFLLDPAMIGGVAVTLDGLTVSGGVDDVYGGGAVLGGSPDPSAPADALVIRNSTFSGNRANTSGGSTAAPGGAVQFAGGSLTVTNSTFTGNDAGTSSGGAIAYQSVQSTGQGLRIDGSTFTGNSATATGLTGGAAVDVADTAASGVTFTITDSTFTGNTVNAGTGRFRGSAILLESGKLTLTGSTFGGNRNATADGSAIAVSGGALTAQYNRFAGDNGVALALLGGQAAATENWWGCGGAPGASGCDAVSGPATTSPYLTLTATAAANPLVQPATSTTVTASLLVDSAGAAVPATKLGAFAGTDVAWTANGIAGATVSPGTSALAAGTASTTFTSASPGTGTVTAALAGAGASAAVAIGVYAPPAIASTPLTGVVGRPQSSVISASGYPTPALALDTAAPAGLSLTDNHDGTATLTGTPTGPAGDYALAVAATNSAGRVVATIPYSLNQTAAFSSPPSAQFRVGSAGAFTITTTGRPTPSPIALSGPLPTGLTFTDAGNGSATIAGTPAPGTGGITTITLSATNGVGAPATQSLTISVLEAPRVTSSAETAARVGDAVSFTVTTAHAYPVPVLTRTGTLPAGLAFTDNGDGTASIAGTPTGPGGSFPITVGATSAAGSTAAPLTIVVAEPPAITLAASNQTVGDGATATFTAAASGFPAPGVQWFVSEDGGSSWRELTGETAPTLSFRAALAQNGNRYRATFTSTAGSASTEATLTVTLTPGITSAAGASFAIGSAGTFTVTTTGSPVPALRTGTTLPSWLGFTDNGDGTATIAGTPPAGSGGAYPIAITAANGALPDATQDFVLTVPEQPAITSAAATTFTVGASGSFTITTAPGYPALRTLAVSGALPSGVRFVDRGDGSGVLTGTPDAGTGGVYALTVTSASAGSPAATQAFVLTVDEAATFTSASRLEVTRGVEVDFAIATGHAYPAVTAIGVAGTLPAGLVFTDNGDGTATITGTTLDAEGSVPLTLTAGAGSQTLTLEVSNAPVRPLPAVPIVADGPLGGVPSTAVPGQSLTVTASGFAADSPVTFGIYSTPVVVAQVDADVNGVATATIVIPAGYTGAHTLLAIGTAPDGSERVLRSAVLLPGGTGGGSGGPGGSGGGAGEPAAPAGAGGGLAGTGSDVGGIALLAVLLLAAGVAVVVRRRVRRA</sequence>
<name>A0AAU7GEN0_9MICO</name>
<dbReference type="GO" id="GO:0098609">
    <property type="term" value="P:cell-cell adhesion"/>
    <property type="evidence" value="ECO:0007669"/>
    <property type="project" value="TreeGrafter"/>
</dbReference>
<dbReference type="SUPFAM" id="SSF49313">
    <property type="entry name" value="Cadherin-like"/>
    <property type="match status" value="4"/>
</dbReference>
<feature type="chain" id="PRO_5043885057" evidence="8">
    <location>
        <begin position="34"/>
        <end position="1275"/>
    </location>
</feature>
<keyword evidence="2 7" id="KW-0472">Membrane</keyword>
<dbReference type="InterPro" id="IPR051275">
    <property type="entry name" value="Cell_adhesion_signaling"/>
</dbReference>
<evidence type="ECO:0000256" key="8">
    <source>
        <dbReference type="SAM" id="SignalP"/>
    </source>
</evidence>
<dbReference type="AlphaFoldDB" id="A0AAU7GEN0"/>
<feature type="compositionally biased region" description="Gly residues" evidence="6">
    <location>
        <begin position="1213"/>
        <end position="1230"/>
    </location>
</feature>
<dbReference type="GO" id="GO:0005911">
    <property type="term" value="C:cell-cell junction"/>
    <property type="evidence" value="ECO:0007669"/>
    <property type="project" value="TreeGrafter"/>
</dbReference>